<dbReference type="Gene3D" id="3.20.20.100">
    <property type="entry name" value="NADP-dependent oxidoreductase domain"/>
    <property type="match status" value="1"/>
</dbReference>
<dbReference type="GO" id="GO:0016491">
    <property type="term" value="F:oxidoreductase activity"/>
    <property type="evidence" value="ECO:0007669"/>
    <property type="project" value="InterPro"/>
</dbReference>
<dbReference type="EMBL" id="QEKW01000004">
    <property type="protein sequence ID" value="PVZ10795.1"/>
    <property type="molecule type" value="Genomic_DNA"/>
</dbReference>
<organism evidence="2 3">
    <name type="scientific">Actinomycetospora cinnamomea</name>
    <dbReference type="NCBI Taxonomy" id="663609"/>
    <lineage>
        <taxon>Bacteria</taxon>
        <taxon>Bacillati</taxon>
        <taxon>Actinomycetota</taxon>
        <taxon>Actinomycetes</taxon>
        <taxon>Pseudonocardiales</taxon>
        <taxon>Pseudonocardiaceae</taxon>
        <taxon>Actinomycetospora</taxon>
    </lineage>
</organism>
<evidence type="ECO:0000313" key="3">
    <source>
        <dbReference type="Proteomes" id="UP000245639"/>
    </source>
</evidence>
<dbReference type="InterPro" id="IPR018170">
    <property type="entry name" value="Aldo/ket_reductase_CS"/>
</dbReference>
<keyword evidence="3" id="KW-1185">Reference proteome</keyword>
<dbReference type="PANTHER" id="PTHR43364:SF6">
    <property type="entry name" value="OXIDOREDUCTASE-RELATED"/>
    <property type="match status" value="1"/>
</dbReference>
<dbReference type="InterPro" id="IPR036812">
    <property type="entry name" value="NAD(P)_OxRdtase_dom_sf"/>
</dbReference>
<name>A0A2U1FEZ5_9PSEU</name>
<dbReference type="SUPFAM" id="SSF51430">
    <property type="entry name" value="NAD(P)-linked oxidoreductase"/>
    <property type="match status" value="1"/>
</dbReference>
<proteinExistence type="predicted"/>
<feature type="domain" description="NADP-dependent oxidoreductase" evidence="1">
    <location>
        <begin position="16"/>
        <end position="319"/>
    </location>
</feature>
<dbReference type="Pfam" id="PF00248">
    <property type="entry name" value="Aldo_ket_red"/>
    <property type="match status" value="1"/>
</dbReference>
<comment type="caution">
    <text evidence="2">The sequence shown here is derived from an EMBL/GenBank/DDBJ whole genome shotgun (WGS) entry which is preliminary data.</text>
</comment>
<gene>
    <name evidence="2" type="ORF">C8D89_1045</name>
</gene>
<dbReference type="InterPro" id="IPR050523">
    <property type="entry name" value="AKR_Detox_Biosynth"/>
</dbReference>
<dbReference type="Proteomes" id="UP000245639">
    <property type="component" value="Unassembled WGS sequence"/>
</dbReference>
<dbReference type="OrthoDB" id="9768793at2"/>
<dbReference type="PRINTS" id="PR00069">
    <property type="entry name" value="ALDKETRDTASE"/>
</dbReference>
<dbReference type="RefSeq" id="WP_116707849.1">
    <property type="nucleotide sequence ID" value="NZ_QEKW01000004.1"/>
</dbReference>
<dbReference type="GO" id="GO:0005829">
    <property type="term" value="C:cytosol"/>
    <property type="evidence" value="ECO:0007669"/>
    <property type="project" value="TreeGrafter"/>
</dbReference>
<dbReference type="PANTHER" id="PTHR43364">
    <property type="entry name" value="NADH-SPECIFIC METHYLGLYOXAL REDUCTASE-RELATED"/>
    <property type="match status" value="1"/>
</dbReference>
<accession>A0A2U1FEZ5</accession>
<protein>
    <submittedName>
        <fullName evidence="2">Aryl-alcohol dehydrogenase (NADP+)</fullName>
    </submittedName>
</protein>
<dbReference type="InterPro" id="IPR023210">
    <property type="entry name" value="NADP_OxRdtase_dom"/>
</dbReference>
<dbReference type="PROSITE" id="PS00062">
    <property type="entry name" value="ALDOKETO_REDUCTASE_2"/>
    <property type="match status" value="1"/>
</dbReference>
<reference evidence="2 3" key="1">
    <citation type="submission" date="2018-04" db="EMBL/GenBank/DDBJ databases">
        <title>Genomic Encyclopedia of Type Strains, Phase IV (KMG-IV): sequencing the most valuable type-strain genomes for metagenomic binning, comparative biology and taxonomic classification.</title>
        <authorList>
            <person name="Goeker M."/>
        </authorList>
    </citation>
    <scope>NUCLEOTIDE SEQUENCE [LARGE SCALE GENOMIC DNA]</scope>
    <source>
        <strain evidence="2 3">DSM 45771</strain>
    </source>
</reference>
<evidence type="ECO:0000259" key="1">
    <source>
        <dbReference type="Pfam" id="PF00248"/>
    </source>
</evidence>
<dbReference type="CDD" id="cd19081">
    <property type="entry name" value="AKR_AKR9C1"/>
    <property type="match status" value="1"/>
</dbReference>
<dbReference type="InterPro" id="IPR020471">
    <property type="entry name" value="AKR"/>
</dbReference>
<dbReference type="AlphaFoldDB" id="A0A2U1FEZ5"/>
<sequence length="326" mass="34893">MAARVRIPRTDLDVHPLCLGGNVFGWTADAPTSYAVLDAYLAAGGDFVDTADSYTWRVEGNTGGDSERVLGDWMADRGVRDRLVVATKVGSWPERPGLSPDNVRAACEDSLRRLRTDRIDLYYAHRDDPDTPVEEMLAVFDELVRAGKVRHVGVSNYSADRLTSVLTVADRHGLVRPVALQPHYNLVERAGYEDELAEIAASADLGVMPYFALAKGFLTGKYRPGDTPPDTSGPMASARAGGAVTYLDDRGVRVLGVLDEVAAGHNAPVAAVALAWLAAQPTVTAPIASARNLDQLGTILPMAELTLAPDELAALTEASEDTRLDA</sequence>
<evidence type="ECO:0000313" key="2">
    <source>
        <dbReference type="EMBL" id="PVZ10795.1"/>
    </source>
</evidence>